<dbReference type="SMART" id="SM00034">
    <property type="entry name" value="CLECT"/>
    <property type="match status" value="1"/>
</dbReference>
<keyword evidence="3" id="KW-0732">Signal</keyword>
<keyword evidence="5" id="KW-0654">Proteoglycan</keyword>
<dbReference type="PANTHER" id="PTHR22804">
    <property type="entry name" value="AGGRECAN/VERSICAN PROTEOGLYCAN"/>
    <property type="match status" value="1"/>
</dbReference>
<evidence type="ECO:0000256" key="8">
    <source>
        <dbReference type="ARBA" id="ARBA00023319"/>
    </source>
</evidence>
<evidence type="ECO:0000256" key="1">
    <source>
        <dbReference type="ARBA" id="ARBA00004613"/>
    </source>
</evidence>
<dbReference type="GO" id="GO:0010001">
    <property type="term" value="P:glial cell differentiation"/>
    <property type="evidence" value="ECO:0007669"/>
    <property type="project" value="TreeGrafter"/>
</dbReference>
<dbReference type="Proteomes" id="UP001318040">
    <property type="component" value="Chromosome 57"/>
</dbReference>
<feature type="region of interest" description="Disordered" evidence="11">
    <location>
        <begin position="1693"/>
        <end position="1712"/>
    </location>
</feature>
<dbReference type="PANTHER" id="PTHR22804:SF54">
    <property type="match status" value="1"/>
</dbReference>
<dbReference type="SMART" id="SM00409">
    <property type="entry name" value="IG"/>
    <property type="match status" value="1"/>
</dbReference>
<evidence type="ECO:0000259" key="14">
    <source>
        <dbReference type="PROSITE" id="PS50835"/>
    </source>
</evidence>
<name>A0AAJ7XFZ7_PETMA</name>
<dbReference type="PROSITE" id="PS50923">
    <property type="entry name" value="SUSHI"/>
    <property type="match status" value="1"/>
</dbReference>
<evidence type="ECO:0000313" key="19">
    <source>
        <dbReference type="RefSeq" id="XP_032831864.1"/>
    </source>
</evidence>
<keyword evidence="8" id="KW-0393">Immunoglobulin domain</keyword>
<keyword evidence="12" id="KW-0812">Transmembrane</keyword>
<feature type="region of interest" description="Disordered" evidence="11">
    <location>
        <begin position="685"/>
        <end position="731"/>
    </location>
</feature>
<dbReference type="InterPro" id="IPR003599">
    <property type="entry name" value="Ig_sub"/>
</dbReference>
<dbReference type="InterPro" id="IPR016187">
    <property type="entry name" value="CTDL_fold"/>
</dbReference>
<dbReference type="SMART" id="SM00445">
    <property type="entry name" value="LINK"/>
    <property type="match status" value="2"/>
</dbReference>
<evidence type="ECO:0000313" key="18">
    <source>
        <dbReference type="RefSeq" id="XP_032831863.1"/>
    </source>
</evidence>
<evidence type="ECO:0000256" key="7">
    <source>
        <dbReference type="ARBA" id="ARBA00023180"/>
    </source>
</evidence>
<feature type="domain" description="Link" evidence="16">
    <location>
        <begin position="159"/>
        <end position="254"/>
    </location>
</feature>
<feature type="compositionally biased region" description="Polar residues" evidence="11">
    <location>
        <begin position="1375"/>
        <end position="1405"/>
    </location>
</feature>
<evidence type="ECO:0000256" key="12">
    <source>
        <dbReference type="SAM" id="Phobius"/>
    </source>
</evidence>
<feature type="compositionally biased region" description="Gly residues" evidence="11">
    <location>
        <begin position="526"/>
        <end position="535"/>
    </location>
</feature>
<dbReference type="SUPFAM" id="SSF57535">
    <property type="entry name" value="Complement control module/SCR domain"/>
    <property type="match status" value="1"/>
</dbReference>
<dbReference type="InterPro" id="IPR035976">
    <property type="entry name" value="Sushi/SCR/CCP_sf"/>
</dbReference>
<dbReference type="Pfam" id="PF00059">
    <property type="entry name" value="Lectin_C"/>
    <property type="match status" value="1"/>
</dbReference>
<keyword evidence="4" id="KW-0677">Repeat</keyword>
<keyword evidence="7" id="KW-0325">Glycoprotein</keyword>
<dbReference type="PROSITE" id="PS50041">
    <property type="entry name" value="C_TYPE_LECTIN_2"/>
    <property type="match status" value="1"/>
</dbReference>
<dbReference type="CDD" id="cd03517">
    <property type="entry name" value="Link_domain_CSPGs_modules_1_3"/>
    <property type="match status" value="1"/>
</dbReference>
<dbReference type="Pfam" id="PF00193">
    <property type="entry name" value="Xlink"/>
    <property type="match status" value="2"/>
</dbReference>
<feature type="disulfide bond" evidence="10">
    <location>
        <begin position="304"/>
        <end position="325"/>
    </location>
</feature>
<dbReference type="GO" id="GO:0001501">
    <property type="term" value="P:skeletal system development"/>
    <property type="evidence" value="ECO:0007669"/>
    <property type="project" value="TreeGrafter"/>
</dbReference>
<dbReference type="SMART" id="SM00032">
    <property type="entry name" value="CCP"/>
    <property type="match status" value="1"/>
</dbReference>
<feature type="disulfide bond" evidence="10">
    <location>
        <begin position="205"/>
        <end position="226"/>
    </location>
</feature>
<dbReference type="InterPro" id="IPR000436">
    <property type="entry name" value="Sushi_SCR_CCP_dom"/>
</dbReference>
<keyword evidence="6 10" id="KW-1015">Disulfide bond</keyword>
<protein>
    <submittedName>
        <fullName evidence="18 19">Neurocan core protein-like</fullName>
    </submittedName>
</protein>
<evidence type="ECO:0000256" key="9">
    <source>
        <dbReference type="PROSITE-ProRule" id="PRU00302"/>
    </source>
</evidence>
<feature type="domain" description="Ig-like" evidence="14">
    <location>
        <begin position="38"/>
        <end position="141"/>
    </location>
</feature>
<keyword evidence="17" id="KW-1185">Reference proteome</keyword>
<dbReference type="FunFam" id="3.10.100.10:FF:000002">
    <property type="entry name" value="Hyaluronan proteoglycan link protein 1"/>
    <property type="match status" value="1"/>
</dbReference>
<dbReference type="FunFam" id="3.10.100.10:FF:000011">
    <property type="entry name" value="Aggrecan core protein"/>
    <property type="match status" value="1"/>
</dbReference>
<gene>
    <name evidence="18 19" type="primary">LOC116955035</name>
</gene>
<dbReference type="Gene3D" id="2.60.40.10">
    <property type="entry name" value="Immunoglobulins"/>
    <property type="match status" value="1"/>
</dbReference>
<dbReference type="PROSITE" id="PS50835">
    <property type="entry name" value="IG_LIKE"/>
    <property type="match status" value="1"/>
</dbReference>
<dbReference type="InterPro" id="IPR001304">
    <property type="entry name" value="C-type_lectin-like"/>
</dbReference>
<dbReference type="Gene3D" id="2.10.70.10">
    <property type="entry name" value="Complement Module, domain 1"/>
    <property type="match status" value="1"/>
</dbReference>
<feature type="transmembrane region" description="Helical" evidence="12">
    <location>
        <begin position="12"/>
        <end position="29"/>
    </location>
</feature>
<evidence type="ECO:0000259" key="15">
    <source>
        <dbReference type="PROSITE" id="PS50923"/>
    </source>
</evidence>
<keyword evidence="9" id="KW-0768">Sushi</keyword>
<dbReference type="RefSeq" id="XP_032831863.1">
    <property type="nucleotide sequence ID" value="XM_032975972.1"/>
</dbReference>
<feature type="region of interest" description="Disordered" evidence="11">
    <location>
        <begin position="493"/>
        <end position="546"/>
    </location>
</feature>
<dbReference type="InterPro" id="IPR000538">
    <property type="entry name" value="Link_dom"/>
</dbReference>
<feature type="domain" description="Link" evidence="16">
    <location>
        <begin position="259"/>
        <end position="357"/>
    </location>
</feature>
<dbReference type="Gene3D" id="3.10.100.10">
    <property type="entry name" value="Mannose-Binding Protein A, subunit A"/>
    <property type="match status" value="3"/>
</dbReference>
<accession>A0AAJ7XFZ7</accession>
<dbReference type="InterPro" id="IPR016186">
    <property type="entry name" value="C-type_lectin-like/link_sf"/>
</dbReference>
<feature type="compositionally biased region" description="Low complexity" evidence="11">
    <location>
        <begin position="1298"/>
        <end position="1308"/>
    </location>
</feature>
<dbReference type="GO" id="GO:0072534">
    <property type="term" value="C:perineuronal net"/>
    <property type="evidence" value="ECO:0007669"/>
    <property type="project" value="TreeGrafter"/>
</dbReference>
<feature type="domain" description="Sushi" evidence="15">
    <location>
        <begin position="1594"/>
        <end position="1655"/>
    </location>
</feature>
<dbReference type="SUPFAM" id="SSF56436">
    <property type="entry name" value="C-type lectin-like"/>
    <property type="match status" value="3"/>
</dbReference>
<feature type="compositionally biased region" description="Low complexity" evidence="11">
    <location>
        <begin position="1185"/>
        <end position="1203"/>
    </location>
</feature>
<feature type="compositionally biased region" description="Polar residues" evidence="11">
    <location>
        <begin position="722"/>
        <end position="731"/>
    </location>
</feature>
<evidence type="ECO:0000256" key="6">
    <source>
        <dbReference type="ARBA" id="ARBA00023157"/>
    </source>
</evidence>
<dbReference type="PROSITE" id="PS50963">
    <property type="entry name" value="LINK_2"/>
    <property type="match status" value="2"/>
</dbReference>
<comment type="caution">
    <text evidence="9">Lacks conserved residue(s) required for the propagation of feature annotation.</text>
</comment>
<dbReference type="PRINTS" id="PR01265">
    <property type="entry name" value="LINKMODULE"/>
</dbReference>
<feature type="region of interest" description="Disordered" evidence="11">
    <location>
        <begin position="320"/>
        <end position="420"/>
    </location>
</feature>
<dbReference type="InterPro" id="IPR007110">
    <property type="entry name" value="Ig-like_dom"/>
</dbReference>
<feature type="compositionally biased region" description="Polar residues" evidence="11">
    <location>
        <begin position="361"/>
        <end position="391"/>
    </location>
</feature>
<keyword evidence="12" id="KW-0472">Membrane</keyword>
<evidence type="ECO:0000259" key="13">
    <source>
        <dbReference type="PROSITE" id="PS50041"/>
    </source>
</evidence>
<feature type="region of interest" description="Disordered" evidence="11">
    <location>
        <begin position="1109"/>
        <end position="1239"/>
    </location>
</feature>
<dbReference type="InterPro" id="IPR050691">
    <property type="entry name" value="Hyaluronan_bind_Proteoglycan"/>
</dbReference>
<dbReference type="GO" id="GO:0007155">
    <property type="term" value="P:cell adhesion"/>
    <property type="evidence" value="ECO:0007669"/>
    <property type="project" value="InterPro"/>
</dbReference>
<dbReference type="PROSITE" id="PS01241">
    <property type="entry name" value="LINK_1"/>
    <property type="match status" value="1"/>
</dbReference>
<reference evidence="18 19" key="1">
    <citation type="submission" date="2025-04" db="UniProtKB">
        <authorList>
            <consortium name="RefSeq"/>
        </authorList>
    </citation>
    <scope>IDENTIFICATION</scope>
    <source>
        <tissue evidence="18 19">Sperm</tissue>
    </source>
</reference>
<dbReference type="GO" id="GO:0045202">
    <property type="term" value="C:synapse"/>
    <property type="evidence" value="ECO:0007669"/>
    <property type="project" value="TreeGrafter"/>
</dbReference>
<sequence length="1712" mass="182856">MGGPRRAEAAPAIWANIFIVVVVTASLTQRSISAARLPMVEVRAPLSGSALLPCPVPPLPLPSAEKRLPPLPRVKWTLLSRERGGGPLPAAVAAAAGSREAVAPGYEGRASLPAFATDPRNGSLALGDLRDGDRGLYLCEVMMGLEDLKRAVRLYVEGVVFHYRAPQGRYALNLRGAREACERAGGVLASPLQLSAALHDGLHQCDAGWLNDGSVRYPVLVPRPGCYGDLRGGPGVRSYGVRSPSETYDAYCYTGDDQGEVYYLERAGTLPFPAAVLACAAAGASLATVGQLYSAWHHHDLDRCDAGWLADGSVRYPITRPRDNCGGGEPGIRTLHRRPDQSGFPEPETPYGVYCYRENKTSTSSPPIHSNLDPSSTHGTQDPVSVTSLGTRDSRGLQRPLEGSGPRTGVPATILGPGGRGGDFKEAILEVSEPEDSGPVASESLVAEPEKKWHVTMEDHGLLQFSPMGGWDRPHADDDHLEMAVTTTTTTTTLRQLPHHHQEQAARPPVESDQANRRIAETALGGDVGSDGTSGDGSPEGSATGAIVSETPIPAVPMRLTPSPPSDPIGRLQAQEDREEMTAMTAMTTWNVARVAADEAGPDGPAMATLSPAPREITEGPMLILPESSWVNRVTEREGVMAGERGSPWREGVMAGGPVVEGGFILTVISPHLSVTAGTTEAVQTRMEPPGTQWRQPTGTRPAQLEKGSLARPSQKPPLGQQGVNPDMTNVNRGLDVIVPRPEEAVMIRSEGATSLNVFPTQTDNLLTSPITKNDVPPPSVAEVVAHGGEDRWDKEVREKMAVEVKTDPEEEKEVIGEVGFFKATTTEDMEGSGEETTVIIAIATEGIQRGPAIVSPSYAESLSPAKTAMIEGSGWILGKVGELADEVVEHENVMNEEVNGEVDLKDEAVDRTSHHPGEVTRAMASPLTPPRVPPLTAPGATPSTRVGLQGLEETSTLGVGGTLHFHDDGTDEKEGSADSLVGRLQGEEGAGIFLQLPDLPVPTSLSRAAPETSHPNGEEEKEPRGLAEGSGFSVDYALREDFAENVSSMQFSTAIATTTTATSTAAPAEGHLSRLSGIFGAEETLRLLPSSALADGAVNTGDLIAAERSSITTEPGGETARFSEESPPAYTAGFMQDTPPYSQPESTKDFPQGYTPAASSQYSPPGYTTDPTLDSPPDFIPHLLPDSSRYSPPDSSPDSLADASRDTSRGLTADFRPDSRPDSRHHEHRESFEPEVLEHRQVQFSLGDFTTEHLGPGALRRANIDLKGENLNLVKSGGRLEGGSRATMEAPTPPPSLSSLASSTESPTDPHRAGLEPGSGHLEEGLGMTGPAPHTSWKPGHTYISTGTPGPESPGLVSPEVQPPVSVPPEFKSPGSTSPEIQSSVSTSPGLESPGFSSPKFQSSKAVPLGSVSLEPTGSDTKHVGVVTAPSLARPPDVAAVSCEPGWHGFGGRCYRYVAERLPWAEAEEACRSVGGHLASIASRDENNFILALGSDYQWIGLNDRFSEGDFHWSDGSQLSFEHWRPQQPDSFFSSGEDCVVLIWHEEGEWNDVPCTYHLPFCCETQPGRPLTSRRPLRLLVASPPPPPAAGVVWCGHPPIVSNARCFGAPHGRYAVGASVRYRCRAGFLQRHANPTSRCRPDGSWERPRIACVPRPATQPEQEKRPVWFSLYKDAWLPARASRWVHHLQDPHDLHHPHHPQDPHTARSLHS</sequence>
<dbReference type="Pfam" id="PF00084">
    <property type="entry name" value="Sushi"/>
    <property type="match status" value="1"/>
</dbReference>
<dbReference type="SUPFAM" id="SSF48726">
    <property type="entry name" value="Immunoglobulin"/>
    <property type="match status" value="1"/>
</dbReference>
<dbReference type="GO" id="GO:0007417">
    <property type="term" value="P:central nervous system development"/>
    <property type="evidence" value="ECO:0007669"/>
    <property type="project" value="TreeGrafter"/>
</dbReference>
<comment type="subcellular location">
    <subcellularLocation>
        <location evidence="1">Secreted</location>
    </subcellularLocation>
</comment>
<feature type="region of interest" description="Disordered" evidence="11">
    <location>
        <begin position="1002"/>
        <end position="1030"/>
    </location>
</feature>
<evidence type="ECO:0000256" key="11">
    <source>
        <dbReference type="SAM" id="MobiDB-lite"/>
    </source>
</evidence>
<feature type="region of interest" description="Disordered" evidence="11">
    <location>
        <begin position="1276"/>
        <end position="1405"/>
    </location>
</feature>
<keyword evidence="2" id="KW-0964">Secreted</keyword>
<dbReference type="GO" id="GO:0005615">
    <property type="term" value="C:extracellular space"/>
    <property type="evidence" value="ECO:0007669"/>
    <property type="project" value="TreeGrafter"/>
</dbReference>
<feature type="domain" description="C-type lectin" evidence="13">
    <location>
        <begin position="1451"/>
        <end position="1565"/>
    </location>
</feature>
<dbReference type="GO" id="GO:0002052">
    <property type="term" value="P:positive regulation of neuroblast proliferation"/>
    <property type="evidence" value="ECO:0007669"/>
    <property type="project" value="TreeGrafter"/>
</dbReference>
<dbReference type="GO" id="GO:0005540">
    <property type="term" value="F:hyaluronic acid binding"/>
    <property type="evidence" value="ECO:0007669"/>
    <property type="project" value="InterPro"/>
</dbReference>
<evidence type="ECO:0000256" key="2">
    <source>
        <dbReference type="ARBA" id="ARBA00022525"/>
    </source>
</evidence>
<evidence type="ECO:0000256" key="3">
    <source>
        <dbReference type="ARBA" id="ARBA00022729"/>
    </source>
</evidence>
<dbReference type="FunFam" id="2.10.70.10:FF:000003">
    <property type="entry name" value="Versican core protein"/>
    <property type="match status" value="1"/>
</dbReference>
<feature type="compositionally biased region" description="Basic and acidic residues" evidence="11">
    <location>
        <begin position="1017"/>
        <end position="1026"/>
    </location>
</feature>
<evidence type="ECO:0000259" key="16">
    <source>
        <dbReference type="PROSITE" id="PS50963"/>
    </source>
</evidence>
<evidence type="ECO:0000313" key="17">
    <source>
        <dbReference type="Proteomes" id="UP001318040"/>
    </source>
</evidence>
<dbReference type="CDD" id="cd00033">
    <property type="entry name" value="CCP"/>
    <property type="match status" value="1"/>
</dbReference>
<proteinExistence type="predicted"/>
<evidence type="ECO:0000256" key="5">
    <source>
        <dbReference type="ARBA" id="ARBA00022974"/>
    </source>
</evidence>
<feature type="compositionally biased region" description="Basic and acidic residues" evidence="11">
    <location>
        <begin position="1693"/>
        <end position="1706"/>
    </location>
</feature>
<organism evidence="17 18">
    <name type="scientific">Petromyzon marinus</name>
    <name type="common">Sea lamprey</name>
    <dbReference type="NCBI Taxonomy" id="7757"/>
    <lineage>
        <taxon>Eukaryota</taxon>
        <taxon>Metazoa</taxon>
        <taxon>Chordata</taxon>
        <taxon>Craniata</taxon>
        <taxon>Vertebrata</taxon>
        <taxon>Cyclostomata</taxon>
        <taxon>Hyperoartia</taxon>
        <taxon>Petromyzontiformes</taxon>
        <taxon>Petromyzontidae</taxon>
        <taxon>Petromyzon</taxon>
    </lineage>
</organism>
<evidence type="ECO:0000256" key="4">
    <source>
        <dbReference type="ARBA" id="ARBA00022737"/>
    </source>
</evidence>
<dbReference type="KEGG" id="pmrn:116955035"/>
<dbReference type="InterPro" id="IPR013783">
    <property type="entry name" value="Ig-like_fold"/>
</dbReference>
<evidence type="ECO:0000256" key="10">
    <source>
        <dbReference type="PROSITE-ProRule" id="PRU00323"/>
    </source>
</evidence>
<dbReference type="InterPro" id="IPR036179">
    <property type="entry name" value="Ig-like_dom_sf"/>
</dbReference>
<dbReference type="RefSeq" id="XP_032831864.1">
    <property type="nucleotide sequence ID" value="XM_032975973.1"/>
</dbReference>
<feature type="compositionally biased region" description="Basic and acidic residues" evidence="11">
    <location>
        <begin position="1216"/>
        <end position="1239"/>
    </location>
</feature>
<keyword evidence="12" id="KW-1133">Transmembrane helix</keyword>